<dbReference type="RefSeq" id="XP_001022586.2">
    <property type="nucleotide sequence ID" value="XM_001022586.3"/>
</dbReference>
<feature type="domain" description="C2 NT-type" evidence="3">
    <location>
        <begin position="3"/>
        <end position="143"/>
    </location>
</feature>
<feature type="coiled-coil region" evidence="1">
    <location>
        <begin position="294"/>
        <end position="413"/>
    </location>
</feature>
<sequence>MSIDYNNQRTLGYLYKFSILIEKAVINIGVPCKLCLLIKRGQQKIKLQNTPIIDPAQKYCYFDEMIDLKTNVYRDYANNTFWDKKISFTLVIESQNGNKLAGIATYNLATFLNTNSQTTYEVLKLNKCPDQSAKLYIKFGQCLIKELGEIDQQSSQNSLISDHIDDFHDITFQSSSNRSILSDQSQQNLDQNHTSQPSVKFETSFGSQNQINMQNQQPLTTSKGISKSFSKERIPMYVDKQQQLLQEKCDQNNENLSVSNQKITLPQNSKQNLDQNKLSILNDGQKVFILEQHIKTMMQEKDQQKQEILLLKQSLQLINQNYQIKTQECNEYQQRYEDIKNQRDDIKTKLDEVKKETEKIENQVFGKIELMREDFCKQLQEKQSELETLSNQNKNLNTKVKELINDNKTCSERILKNESTIKQLQEQLDSVNYQSTQINHSNTANINQLNMEIEKLQTLLKQSQENIQRLEYNKKRKEEEISNLLAEIHDLNDVNQKFKYQASTQKEEIQQLKNKIEELNNNQIDQDQFVSFLDKPSQIIQQNNQSMNMKSFISNTQNEFHSCIVQDFEEYLEKSEFYQNVNQKSQQQDIKSKSILSEVKEENSFEKQMKKHQTEKEQDTNCILKIIQKEQLSQNDLESKNILQTQHVKSNRSLDLRNQIAGKQQSLDKENLGETVKWEKIDQDNAYLKQQMQALHQKFEKIENQITESKKGLHDALALALKAGDQELIIKLQNAIKL</sequence>
<dbReference type="AlphaFoldDB" id="Q240S3"/>
<evidence type="ECO:0000313" key="4">
    <source>
        <dbReference type="EMBL" id="EAS02341.2"/>
    </source>
</evidence>
<evidence type="ECO:0000256" key="2">
    <source>
        <dbReference type="SAM" id="MobiDB-lite"/>
    </source>
</evidence>
<accession>Q240S3</accession>
<feature type="coiled-coil region" evidence="1">
    <location>
        <begin position="446"/>
        <end position="526"/>
    </location>
</feature>
<organism evidence="4 5">
    <name type="scientific">Tetrahymena thermophila (strain SB210)</name>
    <dbReference type="NCBI Taxonomy" id="312017"/>
    <lineage>
        <taxon>Eukaryota</taxon>
        <taxon>Sar</taxon>
        <taxon>Alveolata</taxon>
        <taxon>Ciliophora</taxon>
        <taxon>Intramacronucleata</taxon>
        <taxon>Oligohymenophorea</taxon>
        <taxon>Hymenostomatida</taxon>
        <taxon>Tetrahymenina</taxon>
        <taxon>Tetrahymenidae</taxon>
        <taxon>Tetrahymena</taxon>
    </lineage>
</organism>
<dbReference type="GeneID" id="7828561"/>
<evidence type="ECO:0000256" key="1">
    <source>
        <dbReference type="SAM" id="Coils"/>
    </source>
</evidence>
<dbReference type="Proteomes" id="UP000009168">
    <property type="component" value="Unassembled WGS sequence"/>
</dbReference>
<dbReference type="Gene3D" id="1.10.287.1490">
    <property type="match status" value="1"/>
</dbReference>
<dbReference type="Pfam" id="PF10358">
    <property type="entry name" value="NT-C2"/>
    <property type="match status" value="1"/>
</dbReference>
<dbReference type="InterPro" id="IPR019448">
    <property type="entry name" value="NT-C2"/>
</dbReference>
<gene>
    <name evidence="4" type="ORF">TTHERM_00624600</name>
</gene>
<feature type="compositionally biased region" description="Polar residues" evidence="2">
    <location>
        <begin position="181"/>
        <end position="198"/>
    </location>
</feature>
<dbReference type="KEGG" id="tet:TTHERM_00624600"/>
<keyword evidence="5" id="KW-1185">Reference proteome</keyword>
<name>Q240S3_TETTS</name>
<dbReference type="EMBL" id="GG662540">
    <property type="protein sequence ID" value="EAS02341.2"/>
    <property type="molecule type" value="Genomic_DNA"/>
</dbReference>
<dbReference type="InParanoid" id="Q240S3"/>
<keyword evidence="1" id="KW-0175">Coiled coil</keyword>
<evidence type="ECO:0000313" key="5">
    <source>
        <dbReference type="Proteomes" id="UP000009168"/>
    </source>
</evidence>
<dbReference type="PROSITE" id="PS51840">
    <property type="entry name" value="C2_NT"/>
    <property type="match status" value="1"/>
</dbReference>
<proteinExistence type="predicted"/>
<evidence type="ECO:0000259" key="3">
    <source>
        <dbReference type="PROSITE" id="PS51840"/>
    </source>
</evidence>
<protein>
    <submittedName>
        <fullName evidence="4">EEIG1/EHBP1 protein amine-terminal domain protein</fullName>
    </submittedName>
</protein>
<reference evidence="5" key="1">
    <citation type="journal article" date="2006" name="PLoS Biol.">
        <title>Macronuclear genome sequence of the ciliate Tetrahymena thermophila, a model eukaryote.</title>
        <authorList>
            <person name="Eisen J.A."/>
            <person name="Coyne R.S."/>
            <person name="Wu M."/>
            <person name="Wu D."/>
            <person name="Thiagarajan M."/>
            <person name="Wortman J.R."/>
            <person name="Badger J.H."/>
            <person name="Ren Q."/>
            <person name="Amedeo P."/>
            <person name="Jones K.M."/>
            <person name="Tallon L.J."/>
            <person name="Delcher A.L."/>
            <person name="Salzberg S.L."/>
            <person name="Silva J.C."/>
            <person name="Haas B.J."/>
            <person name="Majoros W.H."/>
            <person name="Farzad M."/>
            <person name="Carlton J.M."/>
            <person name="Smith R.K. Jr."/>
            <person name="Garg J."/>
            <person name="Pearlman R.E."/>
            <person name="Karrer K.M."/>
            <person name="Sun L."/>
            <person name="Manning G."/>
            <person name="Elde N.C."/>
            <person name="Turkewitz A.P."/>
            <person name="Asai D.J."/>
            <person name="Wilkes D.E."/>
            <person name="Wang Y."/>
            <person name="Cai H."/>
            <person name="Collins K."/>
            <person name="Stewart B.A."/>
            <person name="Lee S.R."/>
            <person name="Wilamowska K."/>
            <person name="Weinberg Z."/>
            <person name="Ruzzo W.L."/>
            <person name="Wloga D."/>
            <person name="Gaertig J."/>
            <person name="Frankel J."/>
            <person name="Tsao C.-C."/>
            <person name="Gorovsky M.A."/>
            <person name="Keeling P.J."/>
            <person name="Waller R.F."/>
            <person name="Patron N.J."/>
            <person name="Cherry J.M."/>
            <person name="Stover N.A."/>
            <person name="Krieger C.J."/>
            <person name="del Toro C."/>
            <person name="Ryder H.F."/>
            <person name="Williamson S.C."/>
            <person name="Barbeau R.A."/>
            <person name="Hamilton E.P."/>
            <person name="Orias E."/>
        </authorList>
    </citation>
    <scope>NUCLEOTIDE SEQUENCE [LARGE SCALE GENOMIC DNA]</scope>
    <source>
        <strain evidence="5">SB210</strain>
    </source>
</reference>
<feature type="region of interest" description="Disordered" evidence="2">
    <location>
        <begin position="181"/>
        <end position="201"/>
    </location>
</feature>
<dbReference type="HOGENOM" id="CLU_409119_0_0_1"/>